<dbReference type="InterPro" id="IPR007278">
    <property type="entry name" value="DUF397"/>
</dbReference>
<organism evidence="2 3">
    <name type="scientific">Catenuloplanes niger</name>
    <dbReference type="NCBI Taxonomy" id="587534"/>
    <lineage>
        <taxon>Bacteria</taxon>
        <taxon>Bacillati</taxon>
        <taxon>Actinomycetota</taxon>
        <taxon>Actinomycetes</taxon>
        <taxon>Micromonosporales</taxon>
        <taxon>Micromonosporaceae</taxon>
        <taxon>Catenuloplanes</taxon>
    </lineage>
</organism>
<evidence type="ECO:0000313" key="2">
    <source>
        <dbReference type="EMBL" id="MDR7326057.1"/>
    </source>
</evidence>
<evidence type="ECO:0000259" key="1">
    <source>
        <dbReference type="Pfam" id="PF04149"/>
    </source>
</evidence>
<sequence>MSIRVRTDGTWRKSTRSAQGNCVECAANDTRVLVRDSKNPGGPALSFGHACWGAFLRFVAR</sequence>
<protein>
    <recommendedName>
        <fullName evidence="1">DUF397 domain-containing protein</fullName>
    </recommendedName>
</protein>
<gene>
    <name evidence="2" type="ORF">J2S44_006307</name>
</gene>
<name>A0AAE3ZW65_9ACTN</name>
<dbReference type="RefSeq" id="WP_310421278.1">
    <property type="nucleotide sequence ID" value="NZ_JAVDYC010000001.1"/>
</dbReference>
<dbReference type="Pfam" id="PF04149">
    <property type="entry name" value="DUF397"/>
    <property type="match status" value="1"/>
</dbReference>
<keyword evidence="3" id="KW-1185">Reference proteome</keyword>
<dbReference type="AlphaFoldDB" id="A0AAE3ZW65"/>
<evidence type="ECO:0000313" key="3">
    <source>
        <dbReference type="Proteomes" id="UP001183629"/>
    </source>
</evidence>
<reference evidence="2 3" key="1">
    <citation type="submission" date="2023-07" db="EMBL/GenBank/DDBJ databases">
        <title>Sequencing the genomes of 1000 actinobacteria strains.</title>
        <authorList>
            <person name="Klenk H.-P."/>
        </authorList>
    </citation>
    <scope>NUCLEOTIDE SEQUENCE [LARGE SCALE GENOMIC DNA]</scope>
    <source>
        <strain evidence="2 3">DSM 44711</strain>
    </source>
</reference>
<feature type="domain" description="DUF397" evidence="1">
    <location>
        <begin position="10"/>
        <end position="59"/>
    </location>
</feature>
<accession>A0AAE3ZW65</accession>
<dbReference type="Proteomes" id="UP001183629">
    <property type="component" value="Unassembled WGS sequence"/>
</dbReference>
<comment type="caution">
    <text evidence="2">The sequence shown here is derived from an EMBL/GenBank/DDBJ whole genome shotgun (WGS) entry which is preliminary data.</text>
</comment>
<proteinExistence type="predicted"/>
<dbReference type="EMBL" id="JAVDYC010000001">
    <property type="protein sequence ID" value="MDR7326057.1"/>
    <property type="molecule type" value="Genomic_DNA"/>
</dbReference>